<accession>A0A8X6SEQ2</accession>
<evidence type="ECO:0000313" key="2">
    <source>
        <dbReference type="Proteomes" id="UP000887159"/>
    </source>
</evidence>
<dbReference type="AlphaFoldDB" id="A0A8X6SEQ2"/>
<dbReference type="Proteomes" id="UP000887159">
    <property type="component" value="Unassembled WGS sequence"/>
</dbReference>
<gene>
    <name evidence="1" type="ORF">TNCV_4973611</name>
</gene>
<organism evidence="1 2">
    <name type="scientific">Trichonephila clavipes</name>
    <name type="common">Golden silk orbweaver</name>
    <name type="synonym">Nephila clavipes</name>
    <dbReference type="NCBI Taxonomy" id="2585209"/>
    <lineage>
        <taxon>Eukaryota</taxon>
        <taxon>Metazoa</taxon>
        <taxon>Ecdysozoa</taxon>
        <taxon>Arthropoda</taxon>
        <taxon>Chelicerata</taxon>
        <taxon>Arachnida</taxon>
        <taxon>Araneae</taxon>
        <taxon>Araneomorphae</taxon>
        <taxon>Entelegynae</taxon>
        <taxon>Araneoidea</taxon>
        <taxon>Nephilidae</taxon>
        <taxon>Trichonephila</taxon>
    </lineage>
</organism>
<dbReference type="EMBL" id="BMAU01021309">
    <property type="protein sequence ID" value="GFY11861.1"/>
    <property type="molecule type" value="Genomic_DNA"/>
</dbReference>
<sequence>MQSEHNDSLSTCKQESNDSTECCICLNNDDSERRVPIILTTRPNCDYLVSIEWMRYQRQWVHYCIFSASPSDNRPVEIRPSLESLQFFSYQDIVKNLKHSHSLMEEDESWYHNDIVQVPHVRRTGTFYQGPPAERLFGTREPRFGFGDLSHRSGHLHVFGPDHSRGHAICWRKAPGRNTGPRHD</sequence>
<protein>
    <submittedName>
        <fullName evidence="1">Uncharacterized protein</fullName>
    </submittedName>
</protein>
<evidence type="ECO:0000313" key="1">
    <source>
        <dbReference type="EMBL" id="GFY11861.1"/>
    </source>
</evidence>
<reference evidence="1" key="1">
    <citation type="submission" date="2020-08" db="EMBL/GenBank/DDBJ databases">
        <title>Multicomponent nature underlies the extraordinary mechanical properties of spider dragline silk.</title>
        <authorList>
            <person name="Kono N."/>
            <person name="Nakamura H."/>
            <person name="Mori M."/>
            <person name="Yoshida Y."/>
            <person name="Ohtoshi R."/>
            <person name="Malay A.D."/>
            <person name="Moran D.A.P."/>
            <person name="Tomita M."/>
            <person name="Numata K."/>
            <person name="Arakawa K."/>
        </authorList>
    </citation>
    <scope>NUCLEOTIDE SEQUENCE</scope>
</reference>
<comment type="caution">
    <text evidence="1">The sequence shown here is derived from an EMBL/GenBank/DDBJ whole genome shotgun (WGS) entry which is preliminary data.</text>
</comment>
<name>A0A8X6SEQ2_TRICX</name>
<keyword evidence="2" id="KW-1185">Reference proteome</keyword>
<proteinExistence type="predicted"/>